<dbReference type="AlphaFoldDB" id="A0A3Q1BK88"/>
<reference evidence="2 3" key="1">
    <citation type="submission" date="2022-01" db="EMBL/GenBank/DDBJ databases">
        <title>A chromosome-scale genome assembly of the false clownfish, Amphiprion ocellaris.</title>
        <authorList>
            <person name="Ryu T."/>
        </authorList>
    </citation>
    <scope>NUCLEOTIDE SEQUENCE [LARGE SCALE GENOMIC DNA]</scope>
</reference>
<evidence type="ECO:0000313" key="3">
    <source>
        <dbReference type="Proteomes" id="UP001501940"/>
    </source>
</evidence>
<feature type="compositionally biased region" description="Low complexity" evidence="1">
    <location>
        <begin position="600"/>
        <end position="613"/>
    </location>
</feature>
<feature type="region of interest" description="Disordered" evidence="1">
    <location>
        <begin position="529"/>
        <end position="557"/>
    </location>
</feature>
<reference evidence="2" key="3">
    <citation type="submission" date="2025-09" db="UniProtKB">
        <authorList>
            <consortium name="Ensembl"/>
        </authorList>
    </citation>
    <scope>IDENTIFICATION</scope>
</reference>
<dbReference type="InterPro" id="IPR029331">
    <property type="entry name" value="MLIP"/>
</dbReference>
<dbReference type="PANTHER" id="PTHR31514:SF1">
    <property type="entry name" value="MUSCULAR LMNA-INTERACTING PROTEIN"/>
    <property type="match status" value="1"/>
</dbReference>
<evidence type="ECO:0000313" key="2">
    <source>
        <dbReference type="Ensembl" id="ENSAOCP00000009671.2"/>
    </source>
</evidence>
<feature type="region of interest" description="Disordered" evidence="1">
    <location>
        <begin position="362"/>
        <end position="404"/>
    </location>
</feature>
<evidence type="ECO:0000256" key="1">
    <source>
        <dbReference type="SAM" id="MobiDB-lite"/>
    </source>
</evidence>
<feature type="region of interest" description="Disordered" evidence="1">
    <location>
        <begin position="573"/>
        <end position="630"/>
    </location>
</feature>
<feature type="compositionally biased region" description="Polar residues" evidence="1">
    <location>
        <begin position="468"/>
        <end position="477"/>
    </location>
</feature>
<evidence type="ECO:0008006" key="4">
    <source>
        <dbReference type="Google" id="ProtNLM"/>
    </source>
</evidence>
<dbReference type="STRING" id="80972.ENSAOCP00000009671"/>
<feature type="region of interest" description="Disordered" evidence="1">
    <location>
        <begin position="468"/>
        <end position="517"/>
    </location>
</feature>
<name>A0A3Q1BK88_AMPOC</name>
<keyword evidence="3" id="KW-1185">Reference proteome</keyword>
<feature type="compositionally biased region" description="Pro residues" evidence="1">
    <location>
        <begin position="578"/>
        <end position="590"/>
    </location>
</feature>
<feature type="compositionally biased region" description="Low complexity" evidence="1">
    <location>
        <begin position="491"/>
        <end position="505"/>
    </location>
</feature>
<feature type="region of interest" description="Disordered" evidence="1">
    <location>
        <begin position="791"/>
        <end position="856"/>
    </location>
</feature>
<dbReference type="Ensembl" id="ENSAOCT00000029515.2">
    <property type="protein sequence ID" value="ENSAOCP00000009671.2"/>
    <property type="gene ID" value="ENSAOCG00000013825.2"/>
</dbReference>
<dbReference type="Pfam" id="PF15274">
    <property type="entry name" value="MLIP"/>
    <property type="match status" value="1"/>
</dbReference>
<reference evidence="2" key="2">
    <citation type="submission" date="2025-08" db="UniProtKB">
        <authorList>
            <consortium name="Ensembl"/>
        </authorList>
    </citation>
    <scope>IDENTIFICATION</scope>
</reference>
<accession>A0A3Q1BK88</accession>
<feature type="region of interest" description="Disordered" evidence="1">
    <location>
        <begin position="702"/>
        <end position="721"/>
    </location>
</feature>
<feature type="region of interest" description="Disordered" evidence="1">
    <location>
        <begin position="165"/>
        <end position="197"/>
    </location>
</feature>
<dbReference type="PANTHER" id="PTHR31514">
    <property type="entry name" value="MUSCULAR LMNA-INTERACTING PROTEIN MLIP"/>
    <property type="match status" value="1"/>
</dbReference>
<dbReference type="OMA" id="NMEVFEV"/>
<organism evidence="2 3">
    <name type="scientific">Amphiprion ocellaris</name>
    <name type="common">Clown anemonefish</name>
    <dbReference type="NCBI Taxonomy" id="80972"/>
    <lineage>
        <taxon>Eukaryota</taxon>
        <taxon>Metazoa</taxon>
        <taxon>Chordata</taxon>
        <taxon>Craniata</taxon>
        <taxon>Vertebrata</taxon>
        <taxon>Euteleostomi</taxon>
        <taxon>Actinopterygii</taxon>
        <taxon>Neopterygii</taxon>
        <taxon>Teleostei</taxon>
        <taxon>Neoteleostei</taxon>
        <taxon>Acanthomorphata</taxon>
        <taxon>Ovalentaria</taxon>
        <taxon>Pomacentridae</taxon>
        <taxon>Amphiprion</taxon>
    </lineage>
</organism>
<protein>
    <recommendedName>
        <fullName evidence="4">Muscular LMNA-interacting protein</fullName>
    </recommendedName>
</protein>
<sequence length="867" mass="93716">MASLNKNMGKVAGGEPSKPSVFTFVPVVQKLPSKNIIAEEERSTALTRNPDKNVAVSHEETTSMSDGEIFKAEIVFIKDSVEGKAGNVIQRGTEPHMKPSPVLVSLTHTKASPSARSENTPNHVAAATASMETAVDKHRGISQRRCHDTSGHAEVSLGCFANRKSVSEDRTSPTNSADLFPTPASSRESILSEGSDRDKSWSAAQLSSVASPVSFSRTVSQCSSVRSGVFTPAVVQIKRHFLAPGSSLVNIPQTCFSSCESLTSSVCLETSPPRHRPPLTRLSLLTAILRKGRLPVLSPAPQRPYTPCWPVNPVTLSFCNACSAASSVASIPLEFSSLYSSSASIDSQSHVHREANRCITAPPTVQPSELSRTRPQVKRCSEQIHSGSVPRRERVVSPPPVKSSTLPRAPLFCSNFKSVSPSKHEAIDCATSNKLPHTHICSSAELKPSNTHMFLKGHADNNLKKLISPSTKLSNEPDTAVPQKWSHQPNSSLSKLHSLSQKLRSAPVSPPHPQLSCATTFSARTDTASPLPALQNVGSEGSCPDSKSVTPSRGFHKASCLSPSRYTPIVFSGWPSPADSPTPTPSPAPPIRDLTPSPPLSLRSTPSPRPGSGISDCSDREGKKRKTHKIKSSYKSLAAIPTNTLLLDQQVIDEQVERELSPCDTPDGGVADTHMEMCSPAQLRQQSEELYAVIDEILANSTPVSSRSSTPNVGLQNNSSFPKSLGRETKYASLCSLHPSAGVERKLTDSKKTKPGVIRPMTVIPRLTVEEEEELCSNPFRQFTVKQTFNDKKKAENTHPKPGGINWHTGSTGKTPSEERKPQRRSPFSVCDLQITEPEEQISHLGKDALTSFSPTERHMQAFETHI</sequence>
<feature type="compositionally biased region" description="Polar residues" evidence="1">
    <location>
        <begin position="172"/>
        <end position="189"/>
    </location>
</feature>
<gene>
    <name evidence="2" type="primary">ATXN7L1</name>
</gene>
<dbReference type="Proteomes" id="UP001501940">
    <property type="component" value="Chromosome 16"/>
</dbReference>
<proteinExistence type="predicted"/>
<dbReference type="GeneTree" id="ENSGT00390000015862"/>